<dbReference type="InterPro" id="IPR001841">
    <property type="entry name" value="Znf_RING"/>
</dbReference>
<feature type="compositionally biased region" description="Pro residues" evidence="5">
    <location>
        <begin position="34"/>
        <end position="55"/>
    </location>
</feature>
<dbReference type="AlphaFoldDB" id="A0A2I4CYW2"/>
<dbReference type="GO" id="GO:0008270">
    <property type="term" value="F:zinc ion binding"/>
    <property type="evidence" value="ECO:0007669"/>
    <property type="project" value="UniProtKB-KW"/>
</dbReference>
<dbReference type="OrthoDB" id="9834380at2759"/>
<dbReference type="InterPro" id="IPR013083">
    <property type="entry name" value="Znf_RING/FYVE/PHD"/>
</dbReference>
<evidence type="ECO:0000313" key="8">
    <source>
        <dbReference type="RefSeq" id="XP_013885186.1"/>
    </source>
</evidence>
<keyword evidence="3" id="KW-0862">Zinc</keyword>
<evidence type="ECO:0000313" key="7">
    <source>
        <dbReference type="Proteomes" id="UP000192220"/>
    </source>
</evidence>
<keyword evidence="2 4" id="KW-0863">Zinc-finger</keyword>
<evidence type="ECO:0000256" key="4">
    <source>
        <dbReference type="PROSITE-ProRule" id="PRU00175"/>
    </source>
</evidence>
<accession>A0A2I4CYW2</accession>
<feature type="domain" description="RING-type" evidence="6">
    <location>
        <begin position="154"/>
        <end position="195"/>
    </location>
</feature>
<dbReference type="InterPro" id="IPR056870">
    <property type="entry name" value="TTC3/DZIP3/RBM44-like_helical"/>
</dbReference>
<evidence type="ECO:0000256" key="1">
    <source>
        <dbReference type="ARBA" id="ARBA00022723"/>
    </source>
</evidence>
<dbReference type="GO" id="GO:0004842">
    <property type="term" value="F:ubiquitin-protein transferase activity"/>
    <property type="evidence" value="ECO:0007669"/>
    <property type="project" value="TreeGrafter"/>
</dbReference>
<dbReference type="SUPFAM" id="SSF57850">
    <property type="entry name" value="RING/U-box"/>
    <property type="match status" value="1"/>
</dbReference>
<dbReference type="PANTHER" id="PTHR15727">
    <property type="entry name" value="RING FINGER PROTEIN 214"/>
    <property type="match status" value="1"/>
</dbReference>
<evidence type="ECO:0000256" key="2">
    <source>
        <dbReference type="ARBA" id="ARBA00022771"/>
    </source>
</evidence>
<reference evidence="8" key="1">
    <citation type="submission" date="2025-08" db="UniProtKB">
        <authorList>
            <consortium name="RefSeq"/>
        </authorList>
    </citation>
    <scope>IDENTIFICATION</scope>
</reference>
<feature type="compositionally biased region" description="Low complexity" evidence="5">
    <location>
        <begin position="133"/>
        <end position="142"/>
    </location>
</feature>
<feature type="compositionally biased region" description="Pro residues" evidence="5">
    <location>
        <begin position="1"/>
        <end position="17"/>
    </location>
</feature>
<organism evidence="7 8">
    <name type="scientific">Austrofundulus limnaeus</name>
    <name type="common">Annual killifish</name>
    <dbReference type="NCBI Taxonomy" id="52670"/>
    <lineage>
        <taxon>Eukaryota</taxon>
        <taxon>Metazoa</taxon>
        <taxon>Chordata</taxon>
        <taxon>Craniata</taxon>
        <taxon>Vertebrata</taxon>
        <taxon>Euteleostomi</taxon>
        <taxon>Actinopterygii</taxon>
        <taxon>Neopterygii</taxon>
        <taxon>Teleostei</taxon>
        <taxon>Neoteleostei</taxon>
        <taxon>Acanthomorphata</taxon>
        <taxon>Ovalentaria</taxon>
        <taxon>Atherinomorphae</taxon>
        <taxon>Cyprinodontiformes</taxon>
        <taxon>Rivulidae</taxon>
        <taxon>Austrofundulus</taxon>
    </lineage>
</organism>
<keyword evidence="7" id="KW-1185">Reference proteome</keyword>
<proteinExistence type="predicted"/>
<evidence type="ECO:0000256" key="5">
    <source>
        <dbReference type="SAM" id="MobiDB-lite"/>
    </source>
</evidence>
<keyword evidence="1" id="KW-0479">Metal-binding</keyword>
<dbReference type="RefSeq" id="XP_013885186.1">
    <property type="nucleotide sequence ID" value="XM_014029732.1"/>
</dbReference>
<dbReference type="Gene3D" id="3.30.40.10">
    <property type="entry name" value="Zinc/RING finger domain, C3HC4 (zinc finger)"/>
    <property type="match status" value="1"/>
</dbReference>
<dbReference type="PROSITE" id="PS50089">
    <property type="entry name" value="ZF_RING_2"/>
    <property type="match status" value="1"/>
</dbReference>
<evidence type="ECO:0000256" key="3">
    <source>
        <dbReference type="ARBA" id="ARBA00022833"/>
    </source>
</evidence>
<feature type="compositionally biased region" description="Pro residues" evidence="5">
    <location>
        <begin position="122"/>
        <end position="131"/>
    </location>
</feature>
<gene>
    <name evidence="8" type="primary">LOC106533443</name>
</gene>
<dbReference type="Proteomes" id="UP000192220">
    <property type="component" value="Unplaced"/>
</dbReference>
<dbReference type="Pfam" id="PF24905">
    <property type="entry name" value="TTC3_9th"/>
    <property type="match status" value="1"/>
</dbReference>
<dbReference type="InParanoid" id="A0A2I4CYW2"/>
<feature type="region of interest" description="Disordered" evidence="5">
    <location>
        <begin position="1"/>
        <end position="60"/>
    </location>
</feature>
<evidence type="ECO:0000259" key="6">
    <source>
        <dbReference type="PROSITE" id="PS50089"/>
    </source>
</evidence>
<dbReference type="Pfam" id="PF13639">
    <property type="entry name" value="zf-RING_2"/>
    <property type="match status" value="1"/>
</dbReference>
<protein>
    <submittedName>
        <fullName evidence="8">RING finger protein 214</fullName>
    </submittedName>
</protein>
<sequence length="199" mass="21645">MYFQPPRAPPPFQPVRLPPQHQFLPRTASSLRVTPPPSLSPSPPVVPSPPPPAAPSAPTDKLEKVLERLGSRFPQCTKAQLTTLLQQVKSSRGTLAGMSMDDVIEQVGFKLAQSERSAPGPISRPAPPGPIQRPTLPLQRAAAPPPPTGVRKLCLMCQNHVDPEHRYPLSCSHTIHKDCIQMWLQTSKNNSCPFCPGGQ</sequence>
<dbReference type="GeneID" id="106533443"/>
<name>A0A2I4CYW2_AUSLI</name>
<feature type="region of interest" description="Disordered" evidence="5">
    <location>
        <begin position="114"/>
        <end position="145"/>
    </location>
</feature>
<dbReference type="KEGG" id="alim:106533443"/>
<dbReference type="PANTHER" id="PTHR15727:SF3">
    <property type="entry name" value="RING FINGER PROTEIN 214"/>
    <property type="match status" value="1"/>
</dbReference>